<dbReference type="Pfam" id="PF09366">
    <property type="entry name" value="DUF1997"/>
    <property type="match status" value="1"/>
</dbReference>
<reference evidence="1" key="1">
    <citation type="submission" date="2020-05" db="EMBL/GenBank/DDBJ databases">
        <authorList>
            <person name="Zhu T."/>
            <person name="Keshari N."/>
            <person name="Lu X."/>
        </authorList>
    </citation>
    <scope>NUCLEOTIDE SEQUENCE</scope>
    <source>
        <strain evidence="1">NK1-12</strain>
    </source>
</reference>
<dbReference type="PANTHER" id="PTHR34133:SF8">
    <property type="entry name" value="OS07G0633000 PROTEIN"/>
    <property type="match status" value="1"/>
</dbReference>
<dbReference type="AlphaFoldDB" id="A0AA96WD46"/>
<organism evidence="1">
    <name type="scientific">Leptolyngbya sp. NK1-12</name>
    <dbReference type="NCBI Taxonomy" id="2547451"/>
    <lineage>
        <taxon>Bacteria</taxon>
        <taxon>Bacillati</taxon>
        <taxon>Cyanobacteriota</taxon>
        <taxon>Cyanophyceae</taxon>
        <taxon>Leptolyngbyales</taxon>
        <taxon>Leptolyngbyaceae</taxon>
        <taxon>Leptolyngbya group</taxon>
        <taxon>Leptolyngbya</taxon>
    </lineage>
</organism>
<proteinExistence type="predicted"/>
<sequence>MNVRFSAVQSVEIAVPEQPIPIQHYLRQPQRLIHALIDPTQVELLGNDCFRFKMRPLHFMTLSLQPTVDLRIWAESDGTIYLRSIGCEIRGIEYINRRFHLGLMGQLSPVQQAAKTYLKGRADLQVEVDLPPPLSLTPRPLVETTGNGLLRSVLLTIKQRLVHQLLSDYCLWVAAQSEASPQTLGIGLDQSALLSPNGSAL</sequence>
<name>A0AA96WD46_9CYAN</name>
<evidence type="ECO:0000313" key="1">
    <source>
        <dbReference type="EMBL" id="WNZ22355.1"/>
    </source>
</evidence>
<gene>
    <name evidence="1" type="ORF">HJG54_05390</name>
</gene>
<dbReference type="RefSeq" id="WP_316433791.1">
    <property type="nucleotide sequence ID" value="NZ_CP053586.1"/>
</dbReference>
<dbReference type="PANTHER" id="PTHR34133">
    <property type="entry name" value="OS07G0633000 PROTEIN"/>
    <property type="match status" value="1"/>
</dbReference>
<protein>
    <submittedName>
        <fullName evidence="1">DUF1997 domain-containing protein</fullName>
    </submittedName>
</protein>
<dbReference type="EMBL" id="CP053586">
    <property type="protein sequence ID" value="WNZ22355.1"/>
    <property type="molecule type" value="Genomic_DNA"/>
</dbReference>
<accession>A0AA96WD46</accession>
<dbReference type="InterPro" id="IPR018971">
    <property type="entry name" value="DUF1997"/>
</dbReference>